<name>A0A6A4QFB9_LUPAL</name>
<evidence type="ECO:0000313" key="1">
    <source>
        <dbReference type="EMBL" id="KAE9612302.1"/>
    </source>
</evidence>
<dbReference type="EMBL" id="WOCE01000006">
    <property type="protein sequence ID" value="KAE9612302.1"/>
    <property type="molecule type" value="Genomic_DNA"/>
</dbReference>
<keyword evidence="2" id="KW-1185">Reference proteome</keyword>
<dbReference type="Proteomes" id="UP000447434">
    <property type="component" value="Chromosome 6"/>
</dbReference>
<accession>A0A6A4QFB9</accession>
<comment type="caution">
    <text evidence="1">The sequence shown here is derived from an EMBL/GenBank/DDBJ whole genome shotgun (WGS) entry which is preliminary data.</text>
</comment>
<protein>
    <submittedName>
        <fullName evidence="1">Uncharacterized protein</fullName>
    </submittedName>
</protein>
<proteinExistence type="predicted"/>
<organism evidence="1 2">
    <name type="scientific">Lupinus albus</name>
    <name type="common">White lupine</name>
    <name type="synonym">Lupinus termis</name>
    <dbReference type="NCBI Taxonomy" id="3870"/>
    <lineage>
        <taxon>Eukaryota</taxon>
        <taxon>Viridiplantae</taxon>
        <taxon>Streptophyta</taxon>
        <taxon>Embryophyta</taxon>
        <taxon>Tracheophyta</taxon>
        <taxon>Spermatophyta</taxon>
        <taxon>Magnoliopsida</taxon>
        <taxon>eudicotyledons</taxon>
        <taxon>Gunneridae</taxon>
        <taxon>Pentapetalae</taxon>
        <taxon>rosids</taxon>
        <taxon>fabids</taxon>
        <taxon>Fabales</taxon>
        <taxon>Fabaceae</taxon>
        <taxon>Papilionoideae</taxon>
        <taxon>50 kb inversion clade</taxon>
        <taxon>genistoids sensu lato</taxon>
        <taxon>core genistoids</taxon>
        <taxon>Genisteae</taxon>
        <taxon>Lupinus</taxon>
    </lineage>
</organism>
<dbReference type="AlphaFoldDB" id="A0A6A4QFB9"/>
<reference evidence="2" key="1">
    <citation type="journal article" date="2020" name="Nat. Commun.">
        <title>Genome sequence of the cluster root forming white lupin.</title>
        <authorList>
            <person name="Hufnagel B."/>
            <person name="Marques A."/>
            <person name="Soriano A."/>
            <person name="Marques L."/>
            <person name="Divol F."/>
            <person name="Doumas P."/>
            <person name="Sallet E."/>
            <person name="Mancinotti D."/>
            <person name="Carrere S."/>
            <person name="Marande W."/>
            <person name="Arribat S."/>
            <person name="Keller J."/>
            <person name="Huneau C."/>
            <person name="Blein T."/>
            <person name="Aime D."/>
            <person name="Laguerre M."/>
            <person name="Taylor J."/>
            <person name="Schubert V."/>
            <person name="Nelson M."/>
            <person name="Geu-Flores F."/>
            <person name="Crespi M."/>
            <person name="Gallardo-Guerrero K."/>
            <person name="Delaux P.-M."/>
            <person name="Salse J."/>
            <person name="Berges H."/>
            <person name="Guyot R."/>
            <person name="Gouzy J."/>
            <person name="Peret B."/>
        </authorList>
    </citation>
    <scope>NUCLEOTIDE SEQUENCE [LARGE SCALE GENOMIC DNA]</scope>
    <source>
        <strain evidence="2">cv. Amiga</strain>
    </source>
</reference>
<gene>
    <name evidence="1" type="ORF">Lalb_Chr06g0171551</name>
</gene>
<evidence type="ECO:0000313" key="2">
    <source>
        <dbReference type="Proteomes" id="UP000447434"/>
    </source>
</evidence>
<sequence>MNAENKSTLSEDHTYFAKSGIYAYTINRQPRAEFPYKDKIPNLKYQHCHHLGHLIERCWVLHPELKPKLSKDNEPSKHKAHVVETLQGDMVNNFNPISLINEFAAFLKLEEEKGVSSSANSTTLLSNFAGLADGSEGVFSGPCYQEDDW</sequence>
<dbReference type="OrthoDB" id="1750398at2759"/>